<dbReference type="RefSeq" id="WP_009195597.1">
    <property type="nucleotide sequence ID" value="NZ_AODQ01000050.1"/>
</dbReference>
<dbReference type="InterPro" id="IPR036269">
    <property type="entry name" value="Rho_N_sf"/>
</dbReference>
<feature type="region of interest" description="Disordered" evidence="1">
    <location>
        <begin position="1"/>
        <end position="84"/>
    </location>
</feature>
<dbReference type="Pfam" id="PF07498">
    <property type="entry name" value="Rho_N"/>
    <property type="match status" value="1"/>
</dbReference>
<reference evidence="3 4" key="1">
    <citation type="journal article" date="2013" name="Genome Announc.">
        <title>Draft Genome Sequence of Cesiribacter andamanensis Strain AMV16T, Isolated from a Soil Sample from a Mud Volcano in the Andaman Islands, India.</title>
        <authorList>
            <person name="Shivaji S."/>
            <person name="Ara S."/>
            <person name="Begum Z."/>
            <person name="Srinivas T.N."/>
            <person name="Singh A."/>
            <person name="Kumar Pinnaka A."/>
        </authorList>
    </citation>
    <scope>NUCLEOTIDE SEQUENCE [LARGE SCALE GENOMIC DNA]</scope>
    <source>
        <strain evidence="3 4">AMV16</strain>
    </source>
</reference>
<dbReference type="EMBL" id="AODQ01000050">
    <property type="protein sequence ID" value="EMR02665.1"/>
    <property type="molecule type" value="Genomic_DNA"/>
</dbReference>
<gene>
    <name evidence="3" type="ORF">ADICEAN_02204</name>
</gene>
<dbReference type="PATRIC" id="fig|1279009.4.peg.2235"/>
<evidence type="ECO:0000259" key="2">
    <source>
        <dbReference type="Pfam" id="PF07498"/>
    </source>
</evidence>
<evidence type="ECO:0000313" key="3">
    <source>
        <dbReference type="EMBL" id="EMR02665.1"/>
    </source>
</evidence>
<dbReference type="eggNOG" id="ENOG5032ZGI">
    <property type="taxonomic scope" value="Bacteria"/>
</dbReference>
<organism evidence="3 4">
    <name type="scientific">Cesiribacter andamanensis AMV16</name>
    <dbReference type="NCBI Taxonomy" id="1279009"/>
    <lineage>
        <taxon>Bacteria</taxon>
        <taxon>Pseudomonadati</taxon>
        <taxon>Bacteroidota</taxon>
        <taxon>Cytophagia</taxon>
        <taxon>Cytophagales</taxon>
        <taxon>Cesiribacteraceae</taxon>
        <taxon>Cesiribacter</taxon>
    </lineage>
</organism>
<dbReference type="InterPro" id="IPR055642">
    <property type="entry name" value="DUF7218"/>
</dbReference>
<dbReference type="InterPro" id="IPR011112">
    <property type="entry name" value="Rho-like_N"/>
</dbReference>
<feature type="domain" description="Rho termination factor-like N-terminal" evidence="2">
    <location>
        <begin position="55"/>
        <end position="81"/>
    </location>
</feature>
<dbReference type="STRING" id="1279009.ADICEAN_02204"/>
<dbReference type="Pfam" id="PF23855">
    <property type="entry name" value="DUF7218"/>
    <property type="match status" value="1"/>
</dbReference>
<protein>
    <recommendedName>
        <fullName evidence="2">Rho termination factor-like N-terminal domain-containing protein</fullName>
    </recommendedName>
</protein>
<feature type="compositionally biased region" description="Basic and acidic residues" evidence="1">
    <location>
        <begin position="10"/>
        <end position="29"/>
    </location>
</feature>
<accession>M7NLK6</accession>
<sequence>MTKNHGNQIKNDKQYEALRREGNSKEKSARIANSDAHQTGKKGGSSSRYEDRTREDLYQKAKEVGIEGRSKMNKSELINALRNH</sequence>
<dbReference type="SUPFAM" id="SSF68912">
    <property type="entry name" value="Rho N-terminal domain-like"/>
    <property type="match status" value="1"/>
</dbReference>
<proteinExistence type="predicted"/>
<comment type="caution">
    <text evidence="3">The sequence shown here is derived from an EMBL/GenBank/DDBJ whole genome shotgun (WGS) entry which is preliminary data.</text>
</comment>
<dbReference type="Gene3D" id="1.10.720.10">
    <property type="match status" value="1"/>
</dbReference>
<keyword evidence="4" id="KW-1185">Reference proteome</keyword>
<evidence type="ECO:0000256" key="1">
    <source>
        <dbReference type="SAM" id="MobiDB-lite"/>
    </source>
</evidence>
<dbReference type="Proteomes" id="UP000011910">
    <property type="component" value="Unassembled WGS sequence"/>
</dbReference>
<dbReference type="OrthoDB" id="215254at2"/>
<evidence type="ECO:0000313" key="4">
    <source>
        <dbReference type="Proteomes" id="UP000011910"/>
    </source>
</evidence>
<name>M7NLK6_9BACT</name>
<feature type="compositionally biased region" description="Basic and acidic residues" evidence="1">
    <location>
        <begin position="48"/>
        <end position="74"/>
    </location>
</feature>
<dbReference type="AlphaFoldDB" id="M7NLK6"/>
<dbReference type="GO" id="GO:0006353">
    <property type="term" value="P:DNA-templated transcription termination"/>
    <property type="evidence" value="ECO:0007669"/>
    <property type="project" value="InterPro"/>
</dbReference>